<dbReference type="OrthoDB" id="9809813at2"/>
<organism evidence="3 4">
    <name type="scientific">Dankookia rubra</name>
    <dbReference type="NCBI Taxonomy" id="1442381"/>
    <lineage>
        <taxon>Bacteria</taxon>
        <taxon>Pseudomonadati</taxon>
        <taxon>Pseudomonadota</taxon>
        <taxon>Alphaproteobacteria</taxon>
        <taxon>Acetobacterales</taxon>
        <taxon>Roseomonadaceae</taxon>
        <taxon>Dankookia</taxon>
    </lineage>
</organism>
<evidence type="ECO:0000313" key="3">
    <source>
        <dbReference type="EMBL" id="TDH59495.1"/>
    </source>
</evidence>
<reference evidence="3 4" key="1">
    <citation type="journal article" date="2016" name="J. Microbiol.">
        <title>Dankookia rubra gen. nov., sp. nov., an alphaproteobacterium isolated from sediment of a shallow stream.</title>
        <authorList>
            <person name="Kim W.H."/>
            <person name="Kim D.H."/>
            <person name="Kang K."/>
            <person name="Ahn T.Y."/>
        </authorList>
    </citation>
    <scope>NUCLEOTIDE SEQUENCE [LARGE SCALE GENOMIC DNA]</scope>
    <source>
        <strain evidence="3 4">JCM30602</strain>
    </source>
</reference>
<dbReference type="InterPro" id="IPR003848">
    <property type="entry name" value="DUF218"/>
</dbReference>
<dbReference type="GO" id="GO:0005886">
    <property type="term" value="C:plasma membrane"/>
    <property type="evidence" value="ECO:0007669"/>
    <property type="project" value="TreeGrafter"/>
</dbReference>
<dbReference type="Pfam" id="PF02698">
    <property type="entry name" value="DUF218"/>
    <property type="match status" value="1"/>
</dbReference>
<feature type="region of interest" description="Disordered" evidence="1">
    <location>
        <begin position="1"/>
        <end position="42"/>
    </location>
</feature>
<evidence type="ECO:0000259" key="2">
    <source>
        <dbReference type="Pfam" id="PF02698"/>
    </source>
</evidence>
<sequence length="256" mass="27894">MRSLGRASAPHSAFRPPTGRRGGRDQLSFPSPCLSRSPDRPSGYMQRYDAVLVPGGSLRPDGALPPFVLNRLEAAQAWAGEAPIILLSAYTIHRAPPLDPAGYPLLESVAAAQALLARGVPAAQIWVETASLDTIGNAYFARVIHTDPAGLRRLLVVNSEFHMPRTRMIFDWIFGLTPTDPAYTLDYYTVPDQGLTEAGLEARRAKEAARMEDLRCTTPRIISLAALHRWLFTEHRAYAAGTDPRSDAPPAAALES</sequence>
<keyword evidence="4" id="KW-1185">Reference proteome</keyword>
<gene>
    <name evidence="3" type="ORF">E2C06_27115</name>
</gene>
<dbReference type="PANTHER" id="PTHR30336:SF20">
    <property type="entry name" value="DUF218 DOMAIN-CONTAINING PROTEIN"/>
    <property type="match status" value="1"/>
</dbReference>
<dbReference type="InterPro" id="IPR014729">
    <property type="entry name" value="Rossmann-like_a/b/a_fold"/>
</dbReference>
<dbReference type="Gene3D" id="3.40.50.620">
    <property type="entry name" value="HUPs"/>
    <property type="match status" value="1"/>
</dbReference>
<protein>
    <submittedName>
        <fullName evidence="3">YdcF family protein</fullName>
    </submittedName>
</protein>
<evidence type="ECO:0000313" key="4">
    <source>
        <dbReference type="Proteomes" id="UP000295096"/>
    </source>
</evidence>
<dbReference type="InterPro" id="IPR051599">
    <property type="entry name" value="Cell_Envelope_Assoc"/>
</dbReference>
<accession>A0A4V3A9J0</accession>
<proteinExistence type="predicted"/>
<comment type="caution">
    <text evidence="3">The sequence shown here is derived from an EMBL/GenBank/DDBJ whole genome shotgun (WGS) entry which is preliminary data.</text>
</comment>
<evidence type="ECO:0000256" key="1">
    <source>
        <dbReference type="SAM" id="MobiDB-lite"/>
    </source>
</evidence>
<dbReference type="CDD" id="cd06259">
    <property type="entry name" value="YdcF-like"/>
    <property type="match status" value="1"/>
</dbReference>
<feature type="domain" description="DUF218" evidence="2">
    <location>
        <begin position="49"/>
        <end position="188"/>
    </location>
</feature>
<dbReference type="PANTHER" id="PTHR30336">
    <property type="entry name" value="INNER MEMBRANE PROTEIN, PROBABLE PERMEASE"/>
    <property type="match status" value="1"/>
</dbReference>
<name>A0A4V3A9J0_9PROT</name>
<dbReference type="AlphaFoldDB" id="A0A4V3A9J0"/>
<dbReference type="Proteomes" id="UP000295096">
    <property type="component" value="Unassembled WGS sequence"/>
</dbReference>
<dbReference type="EMBL" id="SMSJ01000064">
    <property type="protein sequence ID" value="TDH59495.1"/>
    <property type="molecule type" value="Genomic_DNA"/>
</dbReference>